<organism evidence="2 3">
    <name type="scientific">Thalassotalea marina</name>
    <dbReference type="NCBI Taxonomy" id="1673741"/>
    <lineage>
        <taxon>Bacteria</taxon>
        <taxon>Pseudomonadati</taxon>
        <taxon>Pseudomonadota</taxon>
        <taxon>Gammaproteobacteria</taxon>
        <taxon>Alteromonadales</taxon>
        <taxon>Colwelliaceae</taxon>
        <taxon>Thalassotalea</taxon>
    </lineage>
</organism>
<dbReference type="EMBL" id="BNCK01000002">
    <property type="protein sequence ID" value="GHF84476.1"/>
    <property type="molecule type" value="Genomic_DNA"/>
</dbReference>
<evidence type="ECO:0000256" key="1">
    <source>
        <dbReference type="SAM" id="Phobius"/>
    </source>
</evidence>
<feature type="transmembrane region" description="Helical" evidence="1">
    <location>
        <begin position="6"/>
        <end position="35"/>
    </location>
</feature>
<keyword evidence="1" id="KW-0812">Transmembrane</keyword>
<dbReference type="RefSeq" id="WP_189767870.1">
    <property type="nucleotide sequence ID" value="NZ_BNCK01000002.1"/>
</dbReference>
<sequence>MFIFSVYLALAATANVWLFSFAYLAIGVAFTCIAISCITSKTSYIELNDSGEIQLNQCGQYQLLASSRLTWIGCWLLLKDAQSGDKKITYLFVFKDSLSGRDYARLCRWVLRFKFNELQESTR</sequence>
<reference evidence="2" key="1">
    <citation type="journal article" date="2014" name="Int. J. Syst. Evol. Microbiol.">
        <title>Complete genome sequence of Corynebacterium casei LMG S-19264T (=DSM 44701T), isolated from a smear-ripened cheese.</title>
        <authorList>
            <consortium name="US DOE Joint Genome Institute (JGI-PGF)"/>
            <person name="Walter F."/>
            <person name="Albersmeier A."/>
            <person name="Kalinowski J."/>
            <person name="Ruckert C."/>
        </authorList>
    </citation>
    <scope>NUCLEOTIDE SEQUENCE</scope>
    <source>
        <strain evidence="2">KCTC 42731</strain>
    </source>
</reference>
<dbReference type="AlphaFoldDB" id="A0A919BEP6"/>
<proteinExistence type="predicted"/>
<dbReference type="Proteomes" id="UP000623842">
    <property type="component" value="Unassembled WGS sequence"/>
</dbReference>
<evidence type="ECO:0000313" key="2">
    <source>
        <dbReference type="EMBL" id="GHF84476.1"/>
    </source>
</evidence>
<reference evidence="2" key="2">
    <citation type="submission" date="2020-09" db="EMBL/GenBank/DDBJ databases">
        <authorList>
            <person name="Sun Q."/>
            <person name="Kim S."/>
        </authorList>
    </citation>
    <scope>NUCLEOTIDE SEQUENCE</scope>
    <source>
        <strain evidence="2">KCTC 42731</strain>
    </source>
</reference>
<accession>A0A919BEP6</accession>
<keyword evidence="1" id="KW-1133">Transmembrane helix</keyword>
<protein>
    <submittedName>
        <fullName evidence="2">Uncharacterized protein</fullName>
    </submittedName>
</protein>
<comment type="caution">
    <text evidence="2">The sequence shown here is derived from an EMBL/GenBank/DDBJ whole genome shotgun (WGS) entry which is preliminary data.</text>
</comment>
<keyword evidence="1" id="KW-0472">Membrane</keyword>
<evidence type="ECO:0000313" key="3">
    <source>
        <dbReference type="Proteomes" id="UP000623842"/>
    </source>
</evidence>
<dbReference type="InterPro" id="IPR009883">
    <property type="entry name" value="YgfX"/>
</dbReference>
<dbReference type="Pfam" id="PF07254">
    <property type="entry name" value="Cpta_toxin"/>
    <property type="match status" value="1"/>
</dbReference>
<gene>
    <name evidence="2" type="ORF">GCM10017161_09880</name>
</gene>
<name>A0A919BEP6_9GAMM</name>
<keyword evidence="3" id="KW-1185">Reference proteome</keyword>